<dbReference type="EMBL" id="SEOQ01000880">
    <property type="protein sequence ID" value="TFY55845.1"/>
    <property type="molecule type" value="Genomic_DNA"/>
</dbReference>
<keyword evidence="2" id="KW-1185">Reference proteome</keyword>
<name>A0A4Y9Y0F8_9AGAM</name>
<gene>
    <name evidence="1" type="ORF">EVG20_g9167</name>
</gene>
<comment type="caution">
    <text evidence="1">The sequence shown here is derived from an EMBL/GenBank/DDBJ whole genome shotgun (WGS) entry which is preliminary data.</text>
</comment>
<dbReference type="Proteomes" id="UP000298327">
    <property type="component" value="Unassembled WGS sequence"/>
</dbReference>
<accession>A0A4Y9Y0F8</accession>
<proteinExistence type="predicted"/>
<protein>
    <submittedName>
        <fullName evidence="1">Uncharacterized protein</fullName>
    </submittedName>
</protein>
<evidence type="ECO:0000313" key="2">
    <source>
        <dbReference type="Proteomes" id="UP000298327"/>
    </source>
</evidence>
<evidence type="ECO:0000313" key="1">
    <source>
        <dbReference type="EMBL" id="TFY55845.1"/>
    </source>
</evidence>
<reference evidence="1 2" key="1">
    <citation type="submission" date="2019-02" db="EMBL/GenBank/DDBJ databases">
        <title>Genome sequencing of the rare red list fungi Dentipellis fragilis.</title>
        <authorList>
            <person name="Buettner E."/>
            <person name="Kellner H."/>
        </authorList>
    </citation>
    <scope>NUCLEOTIDE SEQUENCE [LARGE SCALE GENOMIC DNA]</scope>
    <source>
        <strain evidence="1 2">DSM 105465</strain>
    </source>
</reference>
<dbReference type="AlphaFoldDB" id="A0A4Y9Y0F8"/>
<organism evidence="1 2">
    <name type="scientific">Dentipellis fragilis</name>
    <dbReference type="NCBI Taxonomy" id="205917"/>
    <lineage>
        <taxon>Eukaryota</taxon>
        <taxon>Fungi</taxon>
        <taxon>Dikarya</taxon>
        <taxon>Basidiomycota</taxon>
        <taxon>Agaricomycotina</taxon>
        <taxon>Agaricomycetes</taxon>
        <taxon>Russulales</taxon>
        <taxon>Hericiaceae</taxon>
        <taxon>Dentipellis</taxon>
    </lineage>
</organism>
<sequence>MSYTYIIRVESWSCVRLLLNACSVSTTPLPSVAVKMSIVPGLNDDCVARTLHFLDTSSLSSMAATSRAALILARVLVRDVCLESDEHATSFLTLVITHSLEYAMRTLCLAMGGGSNATPWPVLVVVSRTFPYRSSRTRLVHTAHLSVFLPALSDTAYL</sequence>